<gene>
    <name evidence="1" type="ORF">BFS30_11270</name>
</gene>
<dbReference type="EMBL" id="CP017141">
    <property type="protein sequence ID" value="AOM77699.1"/>
    <property type="molecule type" value="Genomic_DNA"/>
</dbReference>
<dbReference type="AlphaFoldDB" id="A0A1D7QGI6"/>
<dbReference type="OrthoDB" id="707967at2"/>
<dbReference type="KEGG" id="psty:BFS30_11270"/>
<protein>
    <submittedName>
        <fullName evidence="1">Uncharacterized protein</fullName>
    </submittedName>
</protein>
<dbReference type="Proteomes" id="UP000094313">
    <property type="component" value="Chromosome"/>
</dbReference>
<keyword evidence="2" id="KW-1185">Reference proteome</keyword>
<dbReference type="RefSeq" id="WP_069379387.1">
    <property type="nucleotide sequence ID" value="NZ_CP017141.1"/>
</dbReference>
<sequence>MDLKKLYSEYQKLDENCLFSANSFFDRLPRSTWKSKLEIHNIINESITHEDKVQLRFALNIAYKDGIDNSYTKLIARLLVATWHDEHEDLVNTIYLSNLNDDIFTDSLYKIATDPGLYRKYDDETESTLRKCIHALKMINSASANVYIAKLKNTKNSNIDMVLSMYNK</sequence>
<evidence type="ECO:0000313" key="2">
    <source>
        <dbReference type="Proteomes" id="UP000094313"/>
    </source>
</evidence>
<proteinExistence type="predicted"/>
<name>A0A1D7QGI6_9SPHI</name>
<organism evidence="1 2">
    <name type="scientific">Pedobacter steynii</name>
    <dbReference type="NCBI Taxonomy" id="430522"/>
    <lineage>
        <taxon>Bacteria</taxon>
        <taxon>Pseudomonadati</taxon>
        <taxon>Bacteroidota</taxon>
        <taxon>Sphingobacteriia</taxon>
        <taxon>Sphingobacteriales</taxon>
        <taxon>Sphingobacteriaceae</taxon>
        <taxon>Pedobacter</taxon>
    </lineage>
</organism>
<evidence type="ECO:0000313" key="1">
    <source>
        <dbReference type="EMBL" id="AOM77699.1"/>
    </source>
</evidence>
<reference evidence="1 2" key="1">
    <citation type="submission" date="2016-08" db="EMBL/GenBank/DDBJ databases">
        <authorList>
            <person name="Seilhamer J.J."/>
        </authorList>
    </citation>
    <scope>NUCLEOTIDE SEQUENCE [LARGE SCALE GENOMIC DNA]</scope>
    <source>
        <strain evidence="1 2">DX4</strain>
    </source>
</reference>
<accession>A0A1D7QGI6</accession>